<protein>
    <submittedName>
        <fullName evidence="2">Uncharacterized protein</fullName>
    </submittedName>
</protein>
<feature type="region of interest" description="Disordered" evidence="1">
    <location>
        <begin position="64"/>
        <end position="84"/>
    </location>
</feature>
<dbReference type="AlphaFoldDB" id="A0A8J3WXU0"/>
<dbReference type="EMBL" id="BOOK01000063">
    <property type="protein sequence ID" value="GII05168.1"/>
    <property type="molecule type" value="Genomic_DNA"/>
</dbReference>
<evidence type="ECO:0000313" key="3">
    <source>
        <dbReference type="Proteomes" id="UP000634476"/>
    </source>
</evidence>
<proteinExistence type="predicted"/>
<reference evidence="2" key="1">
    <citation type="submission" date="2021-01" db="EMBL/GenBank/DDBJ databases">
        <title>Whole genome shotgun sequence of Planobispora takensis NBRC 109077.</title>
        <authorList>
            <person name="Komaki H."/>
            <person name="Tamura T."/>
        </authorList>
    </citation>
    <scope>NUCLEOTIDE SEQUENCE</scope>
    <source>
        <strain evidence="2">NBRC 109077</strain>
    </source>
</reference>
<evidence type="ECO:0000256" key="1">
    <source>
        <dbReference type="SAM" id="MobiDB-lite"/>
    </source>
</evidence>
<dbReference type="Proteomes" id="UP000634476">
    <property type="component" value="Unassembled WGS sequence"/>
</dbReference>
<gene>
    <name evidence="2" type="ORF">Pta02_71760</name>
</gene>
<keyword evidence="3" id="KW-1185">Reference proteome</keyword>
<evidence type="ECO:0000313" key="2">
    <source>
        <dbReference type="EMBL" id="GII05168.1"/>
    </source>
</evidence>
<accession>A0A8J3WXU0</accession>
<organism evidence="2 3">
    <name type="scientific">Planobispora takensis</name>
    <dbReference type="NCBI Taxonomy" id="1367882"/>
    <lineage>
        <taxon>Bacteria</taxon>
        <taxon>Bacillati</taxon>
        <taxon>Actinomycetota</taxon>
        <taxon>Actinomycetes</taxon>
        <taxon>Streptosporangiales</taxon>
        <taxon>Streptosporangiaceae</taxon>
        <taxon>Planobispora</taxon>
    </lineage>
</organism>
<sequence length="84" mass="8489">MSPEVLSPLTLTASTSRHAAATAATADMIFVVSGRSRPRAVSDRRADGLGTGVVEGDMAFLHGEENEAGESGVAPFTSAAAGRS</sequence>
<comment type="caution">
    <text evidence="2">The sequence shown here is derived from an EMBL/GenBank/DDBJ whole genome shotgun (WGS) entry which is preliminary data.</text>
</comment>
<name>A0A8J3WXU0_9ACTN</name>